<dbReference type="AlphaFoldDB" id="A0A9D9HSF8"/>
<reference evidence="1" key="2">
    <citation type="journal article" date="2021" name="PeerJ">
        <title>Extensive microbial diversity within the chicken gut microbiome revealed by metagenomics and culture.</title>
        <authorList>
            <person name="Gilroy R."/>
            <person name="Ravi A."/>
            <person name="Getino M."/>
            <person name="Pursley I."/>
            <person name="Horton D.L."/>
            <person name="Alikhan N.F."/>
            <person name="Baker D."/>
            <person name="Gharbi K."/>
            <person name="Hall N."/>
            <person name="Watson M."/>
            <person name="Adriaenssens E.M."/>
            <person name="Foster-Nyarko E."/>
            <person name="Jarju S."/>
            <person name="Secka A."/>
            <person name="Antonio M."/>
            <person name="Oren A."/>
            <person name="Chaudhuri R.R."/>
            <person name="La Ragione R."/>
            <person name="Hildebrand F."/>
            <person name="Pallen M.J."/>
        </authorList>
    </citation>
    <scope>NUCLEOTIDE SEQUENCE</scope>
    <source>
        <strain evidence="1">G3-3990</strain>
    </source>
</reference>
<dbReference type="Proteomes" id="UP000823641">
    <property type="component" value="Unassembled WGS sequence"/>
</dbReference>
<gene>
    <name evidence="1" type="ORF">IAA73_02140</name>
</gene>
<dbReference type="PROSITE" id="PS51257">
    <property type="entry name" value="PROKAR_LIPOPROTEIN"/>
    <property type="match status" value="1"/>
</dbReference>
<evidence type="ECO:0000313" key="2">
    <source>
        <dbReference type="Proteomes" id="UP000823641"/>
    </source>
</evidence>
<dbReference type="InterPro" id="IPR013783">
    <property type="entry name" value="Ig-like_fold"/>
</dbReference>
<protein>
    <submittedName>
        <fullName evidence="1">DUF1573 domain-containing protein</fullName>
    </submittedName>
</protein>
<evidence type="ECO:0000313" key="1">
    <source>
        <dbReference type="EMBL" id="MBO8459120.1"/>
    </source>
</evidence>
<reference evidence="1" key="1">
    <citation type="submission" date="2020-10" db="EMBL/GenBank/DDBJ databases">
        <authorList>
            <person name="Gilroy R."/>
        </authorList>
    </citation>
    <scope>NUCLEOTIDE SEQUENCE</scope>
    <source>
        <strain evidence="1">G3-3990</strain>
    </source>
</reference>
<dbReference type="Gene3D" id="2.60.40.10">
    <property type="entry name" value="Immunoglobulins"/>
    <property type="match status" value="1"/>
</dbReference>
<organism evidence="1 2">
    <name type="scientific">Candidatus Gallipaludibacter merdavium</name>
    <dbReference type="NCBI Taxonomy" id="2840839"/>
    <lineage>
        <taxon>Bacteria</taxon>
        <taxon>Pseudomonadati</taxon>
        <taxon>Bacteroidota</taxon>
        <taxon>Bacteroidia</taxon>
        <taxon>Bacteroidales</taxon>
        <taxon>Candidatus Gallipaludibacter</taxon>
    </lineage>
</organism>
<dbReference type="InterPro" id="IPR011467">
    <property type="entry name" value="DUF1573"/>
</dbReference>
<sequence length="291" mass="32856">MKKTGIFLLLLSLLAACQESDKERLTRLVQEWDGKEIAFPAQAVFTVQGRDTVDFRWQSAPYRIVTYVDSLGCASCKLQLPKWKQLIAETDSLFGKDKLSYVFFFHPKDARELTYLTRRDGFTYPVCFDREDAFNRVNRFPSEMALQTFLLDKDNRVVAIGNPVHNPQVKELYLNIIGGKRSATTGTKQTSASLSERDVQFGSFLMSERQERKVTLKNTGDAPLVIHGVDTSCGCTHVEYSQRPLRPGEETTLLIVYEADEAGHFHKTVDVYCNTADAPLRVVVTGEAVNN</sequence>
<comment type="caution">
    <text evidence="1">The sequence shown here is derived from an EMBL/GenBank/DDBJ whole genome shotgun (WGS) entry which is preliminary data.</text>
</comment>
<proteinExistence type="predicted"/>
<name>A0A9D9HSF8_9BACT</name>
<accession>A0A9D9HSF8</accession>
<dbReference type="EMBL" id="JADIMG010000021">
    <property type="protein sequence ID" value="MBO8459120.1"/>
    <property type="molecule type" value="Genomic_DNA"/>
</dbReference>
<dbReference type="PANTHER" id="PTHR37833:SF1">
    <property type="entry name" value="SIGNAL PEPTIDE PROTEIN"/>
    <property type="match status" value="1"/>
</dbReference>
<dbReference type="PANTHER" id="PTHR37833">
    <property type="entry name" value="LIPOPROTEIN-RELATED"/>
    <property type="match status" value="1"/>
</dbReference>
<dbReference type="Pfam" id="PF07610">
    <property type="entry name" value="DUF1573"/>
    <property type="match status" value="1"/>
</dbReference>
<dbReference type="Gene3D" id="3.40.30.10">
    <property type="entry name" value="Glutaredoxin"/>
    <property type="match status" value="1"/>
</dbReference>